<dbReference type="Proteomes" id="UP000247772">
    <property type="component" value="Unassembled WGS sequence"/>
</dbReference>
<dbReference type="EMBL" id="QJSQ01000015">
    <property type="protein sequence ID" value="PYE21325.1"/>
    <property type="molecule type" value="Genomic_DNA"/>
</dbReference>
<sequence length="140" mass="15793">MLEIAHRIYLRFRSPRIFLVAITAFIVVSLLLHYFRGYDADWGGTNLTLSTEASIASAVITVAAEETLRLLKAILKIVKEHERMLNTMLEMQVAQEKTLKGVLLIAEAQRDMLIDQAKLLRALKEWDEQILGALGEGEKA</sequence>
<evidence type="ECO:0000313" key="3">
    <source>
        <dbReference type="Proteomes" id="UP000247772"/>
    </source>
</evidence>
<accession>A0A2V4T710</accession>
<organism evidence="2 3">
    <name type="scientific">Paraburkholderia silvatlantica</name>
    <dbReference type="NCBI Taxonomy" id="321895"/>
    <lineage>
        <taxon>Bacteria</taxon>
        <taxon>Pseudomonadati</taxon>
        <taxon>Pseudomonadota</taxon>
        <taxon>Betaproteobacteria</taxon>
        <taxon>Burkholderiales</taxon>
        <taxon>Burkholderiaceae</taxon>
        <taxon>Paraburkholderia</taxon>
    </lineage>
</organism>
<keyword evidence="1" id="KW-1133">Transmembrane helix</keyword>
<dbReference type="AlphaFoldDB" id="A0A2V4T710"/>
<keyword evidence="1" id="KW-0812">Transmembrane</keyword>
<proteinExistence type="predicted"/>
<gene>
    <name evidence="2" type="ORF">C7410_115168</name>
</gene>
<dbReference type="RefSeq" id="WP_110855963.1">
    <property type="nucleotide sequence ID" value="NZ_QJSQ01000015.1"/>
</dbReference>
<feature type="transmembrane region" description="Helical" evidence="1">
    <location>
        <begin position="17"/>
        <end position="35"/>
    </location>
</feature>
<protein>
    <submittedName>
        <fullName evidence="2">Uncharacterized protein</fullName>
    </submittedName>
</protein>
<evidence type="ECO:0000313" key="2">
    <source>
        <dbReference type="EMBL" id="PYE21325.1"/>
    </source>
</evidence>
<reference evidence="2 3" key="1">
    <citation type="submission" date="2018-06" db="EMBL/GenBank/DDBJ databases">
        <title>Genomic Encyclopedia of Type Strains, Phase IV (KMG-V): Genome sequencing to study the core and pangenomes of soil and plant-associated prokaryotes.</title>
        <authorList>
            <person name="Whitman W."/>
        </authorList>
    </citation>
    <scope>NUCLEOTIDE SEQUENCE [LARGE SCALE GENOMIC DNA]</scope>
    <source>
        <strain evidence="2 3">SRCL-318</strain>
    </source>
</reference>
<comment type="caution">
    <text evidence="2">The sequence shown here is derived from an EMBL/GenBank/DDBJ whole genome shotgun (WGS) entry which is preliminary data.</text>
</comment>
<keyword evidence="1" id="KW-0472">Membrane</keyword>
<dbReference type="OrthoDB" id="9133837at2"/>
<evidence type="ECO:0000256" key="1">
    <source>
        <dbReference type="SAM" id="Phobius"/>
    </source>
</evidence>
<name>A0A2V4T710_9BURK</name>